<evidence type="ECO:0000313" key="2">
    <source>
        <dbReference type="Proteomes" id="UP001239445"/>
    </source>
</evidence>
<accession>A0AAJ0F8S5</accession>
<keyword evidence="2" id="KW-1185">Reference proteome</keyword>
<organism evidence="1 2">
    <name type="scientific">Echria macrotheca</name>
    <dbReference type="NCBI Taxonomy" id="438768"/>
    <lineage>
        <taxon>Eukaryota</taxon>
        <taxon>Fungi</taxon>
        <taxon>Dikarya</taxon>
        <taxon>Ascomycota</taxon>
        <taxon>Pezizomycotina</taxon>
        <taxon>Sordariomycetes</taxon>
        <taxon>Sordariomycetidae</taxon>
        <taxon>Sordariales</taxon>
        <taxon>Schizotheciaceae</taxon>
        <taxon>Echria</taxon>
    </lineage>
</organism>
<reference evidence="1" key="1">
    <citation type="submission" date="2023-06" db="EMBL/GenBank/DDBJ databases">
        <title>Genome-scale phylogeny and comparative genomics of the fungal order Sordariales.</title>
        <authorList>
            <consortium name="Lawrence Berkeley National Laboratory"/>
            <person name="Hensen N."/>
            <person name="Bonometti L."/>
            <person name="Westerberg I."/>
            <person name="Brannstrom I.O."/>
            <person name="Guillou S."/>
            <person name="Cros-Aarteil S."/>
            <person name="Calhoun S."/>
            <person name="Haridas S."/>
            <person name="Kuo A."/>
            <person name="Mondo S."/>
            <person name="Pangilinan J."/>
            <person name="Riley R."/>
            <person name="Labutti K."/>
            <person name="Andreopoulos B."/>
            <person name="Lipzen A."/>
            <person name="Chen C."/>
            <person name="Yanf M."/>
            <person name="Daum C."/>
            <person name="Ng V."/>
            <person name="Clum A."/>
            <person name="Steindorff A."/>
            <person name="Ohm R."/>
            <person name="Martin F."/>
            <person name="Silar P."/>
            <person name="Natvig D."/>
            <person name="Lalanne C."/>
            <person name="Gautier V."/>
            <person name="Ament-Velasquez S.L."/>
            <person name="Kruys A."/>
            <person name="Hutchinson M.I."/>
            <person name="Powell A.J."/>
            <person name="Barry K."/>
            <person name="Miller A.N."/>
            <person name="Grigoriev I.V."/>
            <person name="Debuchy R."/>
            <person name="Gladieux P."/>
            <person name="Thoren M.H."/>
            <person name="Johannesson H."/>
        </authorList>
    </citation>
    <scope>NUCLEOTIDE SEQUENCE</scope>
    <source>
        <strain evidence="1">PSN4</strain>
    </source>
</reference>
<comment type="caution">
    <text evidence="1">The sequence shown here is derived from an EMBL/GenBank/DDBJ whole genome shotgun (WGS) entry which is preliminary data.</text>
</comment>
<dbReference type="AlphaFoldDB" id="A0AAJ0F8S5"/>
<name>A0AAJ0F8S5_9PEZI</name>
<proteinExistence type="predicted"/>
<sequence>MTPHASHCCRTLQRQISSTRDSLWISDSLLAAAFDRYCLVSRNWNRAVSYVPGPLESRRRLGKRQLGDLTSLQHSSAPPAWAFSAPIDLSQWQWEAPQSPLALQKNRETREDVLALSSALPRWLRALATDVPSEQTPPLTDLVRPEPSWRDRISFRPDLDSFLFSVDNTPVDLLLSNTQNLCFKLQQSIFLGEILPSDIQSISAEIWDALDSRFANHVDGRTAYFALYSAIVTGINTSSVLRPQSFKFTFWNTLLLRVSNLPPDDGVCELFSQIMSATRHVSRAGMDEGILAVLSSVFSHWGSHDAVVDTAEVSRLLDTLASASTILSADLRHAQMISKALSTVGPGKFGRLLHAANRLVLERACVSATRLCELRYNWLSVLAQIPLVKQETLFKTAEILAPGFVGAEPLSGTELCSLMMSQWTSRGYLRSQDSLRRKFEEYSLGCNDMAIAALALAICRSSASREHRKAMYTSLWQLLARLDRSYDMIKSLRALSRTRQVPRYLLQALSAASCDHHVALHLQMLYSRQLRRNGGPDWDPVLVGRHMDKIVSDPSLPSGTVWTALGINRPGGEDEARGNPPTKLRHRGAYGTRRAAIVQRLATVLSDAPHLRNRVAFRQVSQCVRFLEQATGKVPVPTIRALYRVVSRDLVEMRPGRTTRLRWFLNVVERNYGMEVARRCRHELKGWRHKLRRLWVWRGGERGSEQQQ</sequence>
<dbReference type="EMBL" id="MU839839">
    <property type="protein sequence ID" value="KAK1752429.1"/>
    <property type="molecule type" value="Genomic_DNA"/>
</dbReference>
<gene>
    <name evidence="1" type="ORF">QBC47DRAFT_305426</name>
</gene>
<dbReference type="Proteomes" id="UP001239445">
    <property type="component" value="Unassembled WGS sequence"/>
</dbReference>
<evidence type="ECO:0000313" key="1">
    <source>
        <dbReference type="EMBL" id="KAK1752429.1"/>
    </source>
</evidence>
<protein>
    <submittedName>
        <fullName evidence="1">Uncharacterized protein</fullName>
    </submittedName>
</protein>